<evidence type="ECO:0000313" key="1">
    <source>
        <dbReference type="EMBL" id="OAS13294.1"/>
    </source>
</evidence>
<organism evidence="1 2">
    <name type="scientific">Paenibacillus oryzisoli</name>
    <dbReference type="NCBI Taxonomy" id="1850517"/>
    <lineage>
        <taxon>Bacteria</taxon>
        <taxon>Bacillati</taxon>
        <taxon>Bacillota</taxon>
        <taxon>Bacilli</taxon>
        <taxon>Bacillales</taxon>
        <taxon>Paenibacillaceae</taxon>
        <taxon>Paenibacillus</taxon>
    </lineage>
</organism>
<reference evidence="1 2" key="1">
    <citation type="submission" date="2016-05" db="EMBL/GenBank/DDBJ databases">
        <title>Paenibacillus sp. 1ZS3-15 nov., isolated from the rhizosphere soil.</title>
        <authorList>
            <person name="Zhang X.X."/>
            <person name="Zhang J."/>
        </authorList>
    </citation>
    <scope>NUCLEOTIDE SEQUENCE [LARGE SCALE GENOMIC DNA]</scope>
    <source>
        <strain evidence="1 2">1ZS3-15</strain>
    </source>
</reference>
<proteinExistence type="predicted"/>
<dbReference type="EMBL" id="LYPB01000095">
    <property type="protein sequence ID" value="OAS13294.1"/>
    <property type="molecule type" value="Genomic_DNA"/>
</dbReference>
<dbReference type="AlphaFoldDB" id="A0A197ZVQ7"/>
<dbReference type="RefSeq" id="WP_068671501.1">
    <property type="nucleotide sequence ID" value="NZ_LYPB01000095.1"/>
</dbReference>
<accession>A0A197ZVQ7</accession>
<dbReference type="OrthoDB" id="2433869at2"/>
<evidence type="ECO:0000313" key="2">
    <source>
        <dbReference type="Proteomes" id="UP000078454"/>
    </source>
</evidence>
<comment type="caution">
    <text evidence="1">The sequence shown here is derived from an EMBL/GenBank/DDBJ whole genome shotgun (WGS) entry which is preliminary data.</text>
</comment>
<gene>
    <name evidence="1" type="ORF">A8708_10890</name>
</gene>
<dbReference type="Proteomes" id="UP000078454">
    <property type="component" value="Unassembled WGS sequence"/>
</dbReference>
<protein>
    <submittedName>
        <fullName evidence="1">Uncharacterized protein</fullName>
    </submittedName>
</protein>
<dbReference type="STRING" id="1850517.A8708_10890"/>
<name>A0A197ZVQ7_9BACL</name>
<sequence>MKRYWLLATLIPFCVIAMGTYYVSGTGDQKPEYVLKTMKGSESDAAGLQIKVNMDGITAAVSTKGSESDVEQLSYLGRLDAESYYEDDLKRLVKEHRSFMRGKNDVNAFYEDDQVLAYVGTEAHNDVSKKQSNQLTISIMGKLDEETSSFQVLTGKKNDEYINIHDVQVKDQIMKVLVNRMRTDKYPQFYHVGYDMYTIDLSNKSLLKSEQILAAETQSNEIRTTTWFISGNAQIGPSGYAIFDSSENKIIDKVVERQTVKRNEGLVNREIRVYDIWNGQWRTLQSEPLHSFLMEDNSMGMSIQYANQELSLAAISESKDTHVMVVNVAENRVIRDVQLPLQALQKEWGRVNYSLVEKDRLYLLMSGRPKPAAVIVELQTGNTLYQGEVERKDQNSIGYINANGIKIQK</sequence>
<keyword evidence="2" id="KW-1185">Reference proteome</keyword>